<protein>
    <recommendedName>
        <fullName evidence="2">receptor protein-tyrosine kinase</fullName>
        <ecNumber evidence="2">2.7.10.1</ecNumber>
    </recommendedName>
</protein>
<evidence type="ECO:0000256" key="12">
    <source>
        <dbReference type="ARBA" id="ARBA00023136"/>
    </source>
</evidence>
<feature type="domain" description="Ig-like" evidence="23">
    <location>
        <begin position="11"/>
        <end position="49"/>
    </location>
</feature>
<dbReference type="SUPFAM" id="SSF48726">
    <property type="entry name" value="Immunoglobulin"/>
    <property type="match status" value="2"/>
</dbReference>
<dbReference type="PROSITE" id="PS00107">
    <property type="entry name" value="PROTEIN_KINASE_ATP"/>
    <property type="match status" value="1"/>
</dbReference>
<evidence type="ECO:0000256" key="9">
    <source>
        <dbReference type="ARBA" id="ARBA00022777"/>
    </source>
</evidence>
<dbReference type="PROSITE" id="PS50835">
    <property type="entry name" value="IG_LIKE"/>
    <property type="match status" value="2"/>
</dbReference>
<reference evidence="24 25" key="1">
    <citation type="journal article" date="2018" name="Sci. Rep.">
        <title>Comparative analysis of the Pocillopora damicornis genome highlights role of immune system in coral evolution.</title>
        <authorList>
            <person name="Cunning R."/>
            <person name="Bay R.A."/>
            <person name="Gillette P."/>
            <person name="Baker A.C."/>
            <person name="Traylor-Knowles N."/>
        </authorList>
    </citation>
    <scope>NUCLEOTIDE SEQUENCE [LARGE SCALE GENOMIC DNA]</scope>
    <source>
        <strain evidence="24">RSMAS</strain>
        <tissue evidence="24">Whole animal</tissue>
    </source>
</reference>
<keyword evidence="10 19" id="KW-0067">ATP-binding</keyword>
<dbReference type="PANTHER" id="PTHR24416">
    <property type="entry name" value="TYROSINE-PROTEIN KINASE RECEPTOR"/>
    <property type="match status" value="1"/>
</dbReference>
<keyword evidence="6" id="KW-0732">Signal</keyword>
<keyword evidence="11 21" id="KW-1133">Transmembrane helix</keyword>
<keyword evidence="14" id="KW-1015">Disulfide bond</keyword>
<evidence type="ECO:0000256" key="2">
    <source>
        <dbReference type="ARBA" id="ARBA00011902"/>
    </source>
</evidence>
<dbReference type="InterPro" id="IPR017441">
    <property type="entry name" value="Protein_kinase_ATP_BS"/>
</dbReference>
<dbReference type="InterPro" id="IPR011009">
    <property type="entry name" value="Kinase-like_dom_sf"/>
</dbReference>
<name>A0A3M6UBJ8_POCDA</name>
<evidence type="ECO:0000256" key="13">
    <source>
        <dbReference type="ARBA" id="ARBA00023137"/>
    </source>
</evidence>
<keyword evidence="12 21" id="KW-0472">Membrane</keyword>
<evidence type="ECO:0000256" key="10">
    <source>
        <dbReference type="ARBA" id="ARBA00022840"/>
    </source>
</evidence>
<keyword evidence="9" id="KW-0418">Kinase</keyword>
<accession>A0A3M6UBJ8</accession>
<dbReference type="EC" id="2.7.10.1" evidence="2"/>
<dbReference type="GO" id="GO:0007169">
    <property type="term" value="P:cell surface receptor protein tyrosine kinase signaling pathway"/>
    <property type="evidence" value="ECO:0007669"/>
    <property type="project" value="TreeGrafter"/>
</dbReference>
<evidence type="ECO:0000313" key="25">
    <source>
        <dbReference type="Proteomes" id="UP000275408"/>
    </source>
</evidence>
<keyword evidence="8 19" id="KW-0547">Nucleotide-binding</keyword>
<keyword evidence="7" id="KW-0677">Repeat</keyword>
<feature type="domain" description="Ig-like" evidence="23">
    <location>
        <begin position="54"/>
        <end position="146"/>
    </location>
</feature>
<dbReference type="GO" id="GO:0005524">
    <property type="term" value="F:ATP binding"/>
    <property type="evidence" value="ECO:0007669"/>
    <property type="project" value="UniProtKB-UniRule"/>
</dbReference>
<organism evidence="24 25">
    <name type="scientific">Pocillopora damicornis</name>
    <name type="common">Cauliflower coral</name>
    <name type="synonym">Millepora damicornis</name>
    <dbReference type="NCBI Taxonomy" id="46731"/>
    <lineage>
        <taxon>Eukaryota</taxon>
        <taxon>Metazoa</taxon>
        <taxon>Cnidaria</taxon>
        <taxon>Anthozoa</taxon>
        <taxon>Hexacorallia</taxon>
        <taxon>Scleractinia</taxon>
        <taxon>Astrocoeniina</taxon>
        <taxon>Pocilloporidae</taxon>
        <taxon>Pocillopora</taxon>
    </lineage>
</organism>
<feature type="domain" description="Protein kinase" evidence="22">
    <location>
        <begin position="274"/>
        <end position="416"/>
    </location>
</feature>
<comment type="caution">
    <text evidence="24">The sequence shown here is derived from an EMBL/GenBank/DDBJ whole genome shotgun (WGS) entry which is preliminary data.</text>
</comment>
<evidence type="ECO:0000256" key="7">
    <source>
        <dbReference type="ARBA" id="ARBA00022737"/>
    </source>
</evidence>
<dbReference type="Proteomes" id="UP000275408">
    <property type="component" value="Unassembled WGS sequence"/>
</dbReference>
<dbReference type="InterPro" id="IPR036179">
    <property type="entry name" value="Ig-like_dom_sf"/>
</dbReference>
<evidence type="ECO:0000313" key="24">
    <source>
        <dbReference type="EMBL" id="RMX50936.1"/>
    </source>
</evidence>
<dbReference type="AlphaFoldDB" id="A0A3M6UBJ8"/>
<keyword evidence="4" id="KW-0808">Transferase</keyword>
<evidence type="ECO:0000256" key="5">
    <source>
        <dbReference type="ARBA" id="ARBA00022692"/>
    </source>
</evidence>
<evidence type="ECO:0000259" key="22">
    <source>
        <dbReference type="PROSITE" id="PS50011"/>
    </source>
</evidence>
<evidence type="ECO:0000256" key="3">
    <source>
        <dbReference type="ARBA" id="ARBA00022553"/>
    </source>
</evidence>
<evidence type="ECO:0000256" key="1">
    <source>
        <dbReference type="ARBA" id="ARBA00004167"/>
    </source>
</evidence>
<evidence type="ECO:0000256" key="16">
    <source>
        <dbReference type="ARBA" id="ARBA00023180"/>
    </source>
</evidence>
<dbReference type="Gene3D" id="2.60.40.10">
    <property type="entry name" value="Immunoglobulins"/>
    <property type="match status" value="2"/>
</dbReference>
<keyword evidence="3" id="KW-0597">Phosphoprotein</keyword>
<comment type="subcellular location">
    <subcellularLocation>
        <location evidence="1">Membrane</location>
        <topology evidence="1">Single-pass membrane protein</topology>
    </subcellularLocation>
</comment>
<keyword evidence="16" id="KW-0325">Glycoprotein</keyword>
<sequence>MHQFELTEPSPPLFTHHQPREVVFLKSNKAKLNCNASGVPLPSITWFKDVVWKPVFSIHPQDTTVYLDDDATTVTVNLSCAANGSPLPVISWLKNNSKVDDDAVIRSQNISILTVEIKEGTEKHFRYRCVAKNSLGNISSQEATLMIAKRDEERPPMKPDDRTVTKENWSAIIWSITITGASVLIFIIILFAIKRRTDLLDQKISRRTQEAFEMKITSTNDTINQLRNSRSALTDDGEHTDPSTIDENEVVGNEIYLQLMAVDRNWEIPRDRLTISEEKLGKGEFGEVKKGVYLRTNGNELPVAVKILKDNKDRQQRMALIKELETLIQVGRHPNIVSLVGACTFEEPLCIVIEFVSGGSLDKLLRSSRVHNQQVDPTYVNIWSRLTERELLGIASNVASGMSHLESKQVCSWIHE</sequence>
<evidence type="ECO:0000256" key="21">
    <source>
        <dbReference type="SAM" id="Phobius"/>
    </source>
</evidence>
<feature type="binding site" evidence="19 20">
    <location>
        <position position="306"/>
    </location>
    <ligand>
        <name>ATP</name>
        <dbReference type="ChEBI" id="CHEBI:30616"/>
    </ligand>
</feature>
<keyword evidence="25" id="KW-1185">Reference proteome</keyword>
<feature type="binding site" evidence="19">
    <location>
        <begin position="281"/>
        <end position="288"/>
    </location>
    <ligand>
        <name>ATP</name>
        <dbReference type="ChEBI" id="CHEBI:30616"/>
    </ligand>
</feature>
<gene>
    <name evidence="24" type="ORF">pdam_00017549</name>
</gene>
<evidence type="ECO:0000256" key="4">
    <source>
        <dbReference type="ARBA" id="ARBA00022679"/>
    </source>
</evidence>
<evidence type="ECO:0000259" key="23">
    <source>
        <dbReference type="PROSITE" id="PS50835"/>
    </source>
</evidence>
<dbReference type="SUPFAM" id="SSF56112">
    <property type="entry name" value="Protein kinase-like (PK-like)"/>
    <property type="match status" value="1"/>
</dbReference>
<dbReference type="InterPro" id="IPR001245">
    <property type="entry name" value="Ser-Thr/Tyr_kinase_cat_dom"/>
</dbReference>
<dbReference type="InterPro" id="IPR000719">
    <property type="entry name" value="Prot_kinase_dom"/>
</dbReference>
<evidence type="ECO:0000256" key="15">
    <source>
        <dbReference type="ARBA" id="ARBA00023170"/>
    </source>
</evidence>
<dbReference type="EMBL" id="RCHS01001881">
    <property type="protein sequence ID" value="RMX50936.1"/>
    <property type="molecule type" value="Genomic_DNA"/>
</dbReference>
<evidence type="ECO:0000256" key="17">
    <source>
        <dbReference type="ARBA" id="ARBA00023319"/>
    </source>
</evidence>
<dbReference type="Pfam" id="PF07714">
    <property type="entry name" value="PK_Tyr_Ser-Thr"/>
    <property type="match status" value="1"/>
</dbReference>
<dbReference type="InterPro" id="IPR013783">
    <property type="entry name" value="Ig-like_fold"/>
</dbReference>
<dbReference type="GO" id="GO:0004714">
    <property type="term" value="F:transmembrane receptor protein tyrosine kinase activity"/>
    <property type="evidence" value="ECO:0007669"/>
    <property type="project" value="UniProtKB-EC"/>
</dbReference>
<feature type="transmembrane region" description="Helical" evidence="21">
    <location>
        <begin position="171"/>
        <end position="193"/>
    </location>
</feature>
<dbReference type="InterPro" id="IPR050122">
    <property type="entry name" value="RTK"/>
</dbReference>
<keyword evidence="15" id="KW-0675">Receptor</keyword>
<proteinExistence type="predicted"/>
<evidence type="ECO:0000256" key="11">
    <source>
        <dbReference type="ARBA" id="ARBA00022989"/>
    </source>
</evidence>
<dbReference type="GO" id="GO:0043235">
    <property type="term" value="C:receptor complex"/>
    <property type="evidence" value="ECO:0007669"/>
    <property type="project" value="TreeGrafter"/>
</dbReference>
<evidence type="ECO:0000256" key="18">
    <source>
        <dbReference type="ARBA" id="ARBA00056965"/>
    </source>
</evidence>
<keyword evidence="5 21" id="KW-0812">Transmembrane</keyword>
<dbReference type="OrthoDB" id="10010359at2759"/>
<evidence type="ECO:0000256" key="14">
    <source>
        <dbReference type="ARBA" id="ARBA00023157"/>
    </source>
</evidence>
<dbReference type="PANTHER" id="PTHR24416:SF622">
    <property type="entry name" value="PROTEIN KINASE DOMAIN-CONTAINING PROTEIN"/>
    <property type="match status" value="1"/>
</dbReference>
<evidence type="ECO:0000256" key="6">
    <source>
        <dbReference type="ARBA" id="ARBA00022729"/>
    </source>
</evidence>
<keyword evidence="13" id="KW-0829">Tyrosine-protein kinase</keyword>
<keyword evidence="17" id="KW-0393">Immunoglobulin domain</keyword>
<dbReference type="PIRSF" id="PIRSF000615">
    <property type="entry name" value="TyrPK_CSF1-R"/>
    <property type="match status" value="1"/>
</dbReference>
<dbReference type="FunFam" id="3.30.200.20:FF:000593">
    <property type="entry name" value="Predicted protein"/>
    <property type="match status" value="1"/>
</dbReference>
<dbReference type="GO" id="GO:0005886">
    <property type="term" value="C:plasma membrane"/>
    <property type="evidence" value="ECO:0007669"/>
    <property type="project" value="TreeGrafter"/>
</dbReference>
<evidence type="ECO:0000256" key="20">
    <source>
        <dbReference type="PROSITE-ProRule" id="PRU10141"/>
    </source>
</evidence>
<dbReference type="Gene3D" id="3.30.200.20">
    <property type="entry name" value="Phosphorylase Kinase, domain 1"/>
    <property type="match status" value="1"/>
</dbReference>
<evidence type="ECO:0000256" key="19">
    <source>
        <dbReference type="PIRSR" id="PIRSR000615-2"/>
    </source>
</evidence>
<dbReference type="PROSITE" id="PS50011">
    <property type="entry name" value="PROTEIN_KINASE_DOM"/>
    <property type="match status" value="1"/>
</dbReference>
<dbReference type="Pfam" id="PF13927">
    <property type="entry name" value="Ig_3"/>
    <property type="match status" value="1"/>
</dbReference>
<comment type="function">
    <text evidence="18">Receptor for basic fibroblast growth factor.</text>
</comment>
<evidence type="ECO:0000256" key="8">
    <source>
        <dbReference type="ARBA" id="ARBA00022741"/>
    </source>
</evidence>
<dbReference type="InterPro" id="IPR007110">
    <property type="entry name" value="Ig-like_dom"/>
</dbReference>